<dbReference type="SUPFAM" id="SSF52777">
    <property type="entry name" value="CoA-dependent acyltransferases"/>
    <property type="match status" value="1"/>
</dbReference>
<dbReference type="Gene3D" id="3.30.559.10">
    <property type="entry name" value="Chloramphenicol acetyltransferase-like domain"/>
    <property type="match status" value="1"/>
</dbReference>
<comment type="caution">
    <text evidence="4">The sequence shown here is derived from an EMBL/GenBank/DDBJ whole genome shotgun (WGS) entry which is preliminary data.</text>
</comment>
<dbReference type="Gene3D" id="3.30.559.30">
    <property type="entry name" value="Nonribosomal peptide synthetase, condensation domain"/>
    <property type="match status" value="1"/>
</dbReference>
<dbReference type="PANTHER" id="PTHR45527:SF1">
    <property type="entry name" value="FATTY ACID SYNTHASE"/>
    <property type="match status" value="1"/>
</dbReference>
<dbReference type="GO" id="GO:0031177">
    <property type="term" value="F:phosphopantetheine binding"/>
    <property type="evidence" value="ECO:0007669"/>
    <property type="project" value="TreeGrafter"/>
</dbReference>
<gene>
    <name evidence="4" type="ORF">SVIO_087990</name>
</gene>
<dbReference type="InterPro" id="IPR000873">
    <property type="entry name" value="AMP-dep_synth/lig_dom"/>
</dbReference>
<name>A0A4D4LFZ5_STRVO</name>
<accession>A0A4D4LFZ5</accession>
<dbReference type="AlphaFoldDB" id="A0A4D4LFZ5"/>
<evidence type="ECO:0008006" key="6">
    <source>
        <dbReference type="Google" id="ProtNLM"/>
    </source>
</evidence>
<dbReference type="GO" id="GO:0003824">
    <property type="term" value="F:catalytic activity"/>
    <property type="evidence" value="ECO:0007669"/>
    <property type="project" value="InterPro"/>
</dbReference>
<dbReference type="InterPro" id="IPR001242">
    <property type="entry name" value="Condensation_dom"/>
</dbReference>
<organism evidence="4 5">
    <name type="scientific">Streptomyces violaceusniger</name>
    <dbReference type="NCBI Taxonomy" id="68280"/>
    <lineage>
        <taxon>Bacteria</taxon>
        <taxon>Bacillati</taxon>
        <taxon>Actinomycetota</taxon>
        <taxon>Actinomycetes</taxon>
        <taxon>Kitasatosporales</taxon>
        <taxon>Streptomycetaceae</taxon>
        <taxon>Streptomyces</taxon>
        <taxon>Streptomyces violaceusniger group</taxon>
    </lineage>
</organism>
<dbReference type="GO" id="GO:0008610">
    <property type="term" value="P:lipid biosynthetic process"/>
    <property type="evidence" value="ECO:0007669"/>
    <property type="project" value="UniProtKB-ARBA"/>
</dbReference>
<evidence type="ECO:0000313" key="5">
    <source>
        <dbReference type="Proteomes" id="UP000301309"/>
    </source>
</evidence>
<proteinExistence type="predicted"/>
<dbReference type="Pfam" id="PF00501">
    <property type="entry name" value="AMP-binding"/>
    <property type="match status" value="1"/>
</dbReference>
<dbReference type="EMBL" id="BJHW01000001">
    <property type="protein sequence ID" value="GDY58176.1"/>
    <property type="molecule type" value="Genomic_DNA"/>
</dbReference>
<reference evidence="4 5" key="1">
    <citation type="journal article" date="2020" name="Int. J. Syst. Evol. Microbiol.">
        <title>Reclassification of Streptomyces castelarensis and Streptomyces sporoclivatus as later heterotypic synonyms of Streptomyces antimycoticus.</title>
        <authorList>
            <person name="Komaki H."/>
            <person name="Tamura T."/>
        </authorList>
    </citation>
    <scope>NUCLEOTIDE SEQUENCE [LARGE SCALE GENOMIC DNA]</scope>
    <source>
        <strain evidence="4 5">NBRC 13459</strain>
    </source>
</reference>
<dbReference type="Proteomes" id="UP000301309">
    <property type="component" value="Unassembled WGS sequence"/>
</dbReference>
<feature type="compositionally biased region" description="Pro residues" evidence="1">
    <location>
        <begin position="403"/>
        <end position="414"/>
    </location>
</feature>
<protein>
    <recommendedName>
        <fullName evidence="6">Condensation domain-containing protein</fullName>
    </recommendedName>
</protein>
<dbReference type="PANTHER" id="PTHR45527">
    <property type="entry name" value="NONRIBOSOMAL PEPTIDE SYNTHETASE"/>
    <property type="match status" value="1"/>
</dbReference>
<dbReference type="SUPFAM" id="SSF56801">
    <property type="entry name" value="Acetyl-CoA synthetase-like"/>
    <property type="match status" value="1"/>
</dbReference>
<dbReference type="GO" id="GO:0043041">
    <property type="term" value="P:amino acid activation for nonribosomal peptide biosynthetic process"/>
    <property type="evidence" value="ECO:0007669"/>
    <property type="project" value="TreeGrafter"/>
</dbReference>
<evidence type="ECO:0000259" key="2">
    <source>
        <dbReference type="Pfam" id="PF00501"/>
    </source>
</evidence>
<dbReference type="GO" id="GO:0005829">
    <property type="term" value="C:cytosol"/>
    <property type="evidence" value="ECO:0007669"/>
    <property type="project" value="TreeGrafter"/>
</dbReference>
<evidence type="ECO:0000313" key="4">
    <source>
        <dbReference type="EMBL" id="GDY58176.1"/>
    </source>
</evidence>
<feature type="domain" description="Condensation" evidence="3">
    <location>
        <begin position="28"/>
        <end position="250"/>
    </location>
</feature>
<dbReference type="Pfam" id="PF00668">
    <property type="entry name" value="Condensation"/>
    <property type="match status" value="1"/>
</dbReference>
<dbReference type="OrthoDB" id="2472181at2"/>
<sequence>MAAGARRRGGPDAHRSCRRPARCPTPPEEVLTELSPEVTSALTELARGRGWTVNTLVQAAWGILLGKLTGSDDVVFGATVSGRPPELPGVENMVGLFINTLPVRVRLNPAESLSSLLNRAQEQASRLVEHHHLGLTDIHRLAGHPQLFDTLVLFENYPLGPEALRSPTNGLRVAGVRGHDATHYPLCLVATQQQSRSLRLRLDYRPDAFDRSTVASLARRLERLLAAMGADPDRPLAAIDLLTVAERRQLAAPNTTEAALPPSTVAELLATRAARTPDAHALMAGGTALTYAQLHARANRLARVLIERGAGPERVVALSLPRSADMVVALLAVMKTGRPIFRSIRTSPLSGPASCSTTRPPSPSSPPRRGRRSCRVPGPRCRVSYWTPRIPRRPCGTARTPTSPTPSGRPRPTR</sequence>
<feature type="region of interest" description="Disordered" evidence="1">
    <location>
        <begin position="343"/>
        <end position="414"/>
    </location>
</feature>
<dbReference type="Gene3D" id="3.40.50.980">
    <property type="match status" value="2"/>
</dbReference>
<keyword evidence="5" id="KW-1185">Reference proteome</keyword>
<feature type="domain" description="AMP-dependent synthetase/ligase" evidence="2">
    <location>
        <begin position="270"/>
        <end position="337"/>
    </location>
</feature>
<evidence type="ECO:0000259" key="3">
    <source>
        <dbReference type="Pfam" id="PF00668"/>
    </source>
</evidence>
<feature type="region of interest" description="Disordered" evidence="1">
    <location>
        <begin position="1"/>
        <end position="32"/>
    </location>
</feature>
<dbReference type="GO" id="GO:0044550">
    <property type="term" value="P:secondary metabolite biosynthetic process"/>
    <property type="evidence" value="ECO:0007669"/>
    <property type="project" value="TreeGrafter"/>
</dbReference>
<evidence type="ECO:0000256" key="1">
    <source>
        <dbReference type="SAM" id="MobiDB-lite"/>
    </source>
</evidence>
<dbReference type="InterPro" id="IPR023213">
    <property type="entry name" value="CAT-like_dom_sf"/>
</dbReference>